<sequence>MTWGTKLPWGLICGLGALQLLRPLLSMAGVYEGTGPWGPLLLTALLAIVWVGVVVARRVAQPVLTLALAGAAYGVFAIALNLVARVFLPDAQGFSPAGAVSIVLTNVVWGALLGLVALGLLLLFRRRGGGEPS</sequence>
<evidence type="ECO:0000256" key="1">
    <source>
        <dbReference type="SAM" id="Phobius"/>
    </source>
</evidence>
<dbReference type="RefSeq" id="WP_344975314.1">
    <property type="nucleotide sequence ID" value="NZ_BAABDD010000029.1"/>
</dbReference>
<feature type="transmembrane region" description="Helical" evidence="1">
    <location>
        <begin position="38"/>
        <end position="56"/>
    </location>
</feature>
<proteinExistence type="predicted"/>
<evidence type="ECO:0000313" key="3">
    <source>
        <dbReference type="Proteomes" id="UP001500908"/>
    </source>
</evidence>
<feature type="transmembrane region" description="Helical" evidence="1">
    <location>
        <begin position="100"/>
        <end position="124"/>
    </location>
</feature>
<dbReference type="Proteomes" id="UP001500908">
    <property type="component" value="Unassembled WGS sequence"/>
</dbReference>
<reference evidence="3" key="1">
    <citation type="journal article" date="2019" name="Int. J. Syst. Evol. Microbiol.">
        <title>The Global Catalogue of Microorganisms (GCM) 10K type strain sequencing project: providing services to taxonomists for standard genome sequencing and annotation.</title>
        <authorList>
            <consortium name="The Broad Institute Genomics Platform"/>
            <consortium name="The Broad Institute Genome Sequencing Center for Infectious Disease"/>
            <person name="Wu L."/>
            <person name="Ma J."/>
        </authorList>
    </citation>
    <scope>NUCLEOTIDE SEQUENCE [LARGE SCALE GENOMIC DNA]</scope>
    <source>
        <strain evidence="3">JCM 17137</strain>
    </source>
</reference>
<keyword evidence="1" id="KW-0812">Transmembrane</keyword>
<gene>
    <name evidence="2" type="ORF">GCM10022402_42250</name>
</gene>
<protein>
    <submittedName>
        <fullName evidence="2">Uncharacterized protein</fullName>
    </submittedName>
</protein>
<dbReference type="EMBL" id="BAABDD010000029">
    <property type="protein sequence ID" value="GAA3759866.1"/>
    <property type="molecule type" value="Genomic_DNA"/>
</dbReference>
<accession>A0ABP7GGA0</accession>
<organism evidence="2 3">
    <name type="scientific">Salinactinospora qingdaonensis</name>
    <dbReference type="NCBI Taxonomy" id="702744"/>
    <lineage>
        <taxon>Bacteria</taxon>
        <taxon>Bacillati</taxon>
        <taxon>Actinomycetota</taxon>
        <taxon>Actinomycetes</taxon>
        <taxon>Streptosporangiales</taxon>
        <taxon>Nocardiopsidaceae</taxon>
        <taxon>Salinactinospora</taxon>
    </lineage>
</organism>
<comment type="caution">
    <text evidence="2">The sequence shown here is derived from an EMBL/GenBank/DDBJ whole genome shotgun (WGS) entry which is preliminary data.</text>
</comment>
<feature type="transmembrane region" description="Helical" evidence="1">
    <location>
        <begin position="63"/>
        <end position="88"/>
    </location>
</feature>
<evidence type="ECO:0000313" key="2">
    <source>
        <dbReference type="EMBL" id="GAA3759866.1"/>
    </source>
</evidence>
<keyword evidence="1" id="KW-0472">Membrane</keyword>
<keyword evidence="1" id="KW-1133">Transmembrane helix</keyword>
<name>A0ABP7GGA0_9ACTN</name>
<keyword evidence="3" id="KW-1185">Reference proteome</keyword>